<dbReference type="InterPro" id="IPR005835">
    <property type="entry name" value="NTP_transferase_dom"/>
</dbReference>
<dbReference type="AlphaFoldDB" id="X0Y0G7"/>
<organism evidence="2">
    <name type="scientific">marine sediment metagenome</name>
    <dbReference type="NCBI Taxonomy" id="412755"/>
    <lineage>
        <taxon>unclassified sequences</taxon>
        <taxon>metagenomes</taxon>
        <taxon>ecological metagenomes</taxon>
    </lineage>
</organism>
<dbReference type="GO" id="GO:0004475">
    <property type="term" value="F:mannose-1-phosphate guanylyltransferase (GTP) activity"/>
    <property type="evidence" value="ECO:0007669"/>
    <property type="project" value="InterPro"/>
</dbReference>
<dbReference type="CDD" id="cd02509">
    <property type="entry name" value="GDP-M1P_Guanylyltransferase"/>
    <property type="match status" value="1"/>
</dbReference>
<dbReference type="GO" id="GO:0009298">
    <property type="term" value="P:GDP-mannose biosynthetic process"/>
    <property type="evidence" value="ECO:0007669"/>
    <property type="project" value="TreeGrafter"/>
</dbReference>
<reference evidence="2" key="1">
    <citation type="journal article" date="2014" name="Front. Microbiol.">
        <title>High frequency of phylogenetically diverse reductive dehalogenase-homologous genes in deep subseafloor sedimentary metagenomes.</title>
        <authorList>
            <person name="Kawai M."/>
            <person name="Futagami T."/>
            <person name="Toyoda A."/>
            <person name="Takaki Y."/>
            <person name="Nishi S."/>
            <person name="Hori S."/>
            <person name="Arai W."/>
            <person name="Tsubouchi T."/>
            <person name="Morono Y."/>
            <person name="Uchiyama I."/>
            <person name="Ito T."/>
            <person name="Fujiyama A."/>
            <person name="Inagaki F."/>
            <person name="Takami H."/>
        </authorList>
    </citation>
    <scope>NUCLEOTIDE SEQUENCE</scope>
    <source>
        <strain evidence="2">Expedition CK06-06</strain>
    </source>
</reference>
<protein>
    <recommendedName>
        <fullName evidence="1">Nucleotidyl transferase domain-containing protein</fullName>
    </recommendedName>
</protein>
<evidence type="ECO:0000313" key="2">
    <source>
        <dbReference type="EMBL" id="GAG49165.1"/>
    </source>
</evidence>
<evidence type="ECO:0000259" key="1">
    <source>
        <dbReference type="Pfam" id="PF00483"/>
    </source>
</evidence>
<proteinExistence type="predicted"/>
<dbReference type="InterPro" id="IPR029044">
    <property type="entry name" value="Nucleotide-diphossugar_trans"/>
</dbReference>
<dbReference type="PANTHER" id="PTHR46390:SF1">
    <property type="entry name" value="MANNOSE-1-PHOSPHATE GUANYLYLTRANSFERASE"/>
    <property type="match status" value="1"/>
</dbReference>
<dbReference type="Gene3D" id="3.90.550.10">
    <property type="entry name" value="Spore Coat Polysaccharide Biosynthesis Protein SpsA, Chain A"/>
    <property type="match status" value="1"/>
</dbReference>
<dbReference type="EMBL" id="BARS01053153">
    <property type="protein sequence ID" value="GAG49165.1"/>
    <property type="molecule type" value="Genomic_DNA"/>
</dbReference>
<feature type="non-terminal residue" evidence="2">
    <location>
        <position position="220"/>
    </location>
</feature>
<name>X0Y0G7_9ZZZZ</name>
<dbReference type="InterPro" id="IPR049577">
    <property type="entry name" value="GMPP_N"/>
</dbReference>
<dbReference type="SUPFAM" id="SSF53448">
    <property type="entry name" value="Nucleotide-diphospho-sugar transferases"/>
    <property type="match status" value="1"/>
</dbReference>
<dbReference type="PANTHER" id="PTHR46390">
    <property type="entry name" value="MANNOSE-1-PHOSPHATE GUANYLYLTRANSFERASE"/>
    <property type="match status" value="1"/>
</dbReference>
<gene>
    <name evidence="2" type="ORF">S01H1_78922</name>
</gene>
<dbReference type="Pfam" id="PF00483">
    <property type="entry name" value="NTP_transferase"/>
    <property type="match status" value="1"/>
</dbReference>
<comment type="caution">
    <text evidence="2">The sequence shown here is derived from an EMBL/GenBank/DDBJ whole genome shotgun (WGS) entry which is preliminary data.</text>
</comment>
<feature type="domain" description="Nucleotidyl transferase" evidence="1">
    <location>
        <begin position="4"/>
        <end position="212"/>
    </location>
</feature>
<sequence>MRYAVIMAGGSGTRLWPLSRKSRPKQLLRILGQKSQLELAVERVRGLVGPENIYIITNAQYAQAVRDESPDLPPANVIGEPQGRDTANAIGLAAAILAKKDPEAVMGVFTADHVIEPMDVFARTVERAYELAESRPGSLITFGIKPTWAHTGLGYIHAGEPIGSEKDDGQAFKVRSFKEKPSSELAREYCQSGEYYWNSGMFVWRAQTILAQLGKGEFRP</sequence>
<accession>X0Y0G7</accession>
<dbReference type="InterPro" id="IPR051161">
    <property type="entry name" value="Mannose-6P_isomerase_type2"/>
</dbReference>